<dbReference type="InterPro" id="IPR001775">
    <property type="entry name" value="GspD/PilQ"/>
</dbReference>
<dbReference type="PANTHER" id="PTHR30332:SF17">
    <property type="entry name" value="TYPE IV PILIATION SYSTEM PROTEIN DR_0774-RELATED"/>
    <property type="match status" value="1"/>
</dbReference>
<proteinExistence type="inferred from homology"/>
<comment type="caution">
    <text evidence="4">The sequence shown here is derived from an EMBL/GenBank/DDBJ whole genome shotgun (WGS) entry which is preliminary data.</text>
</comment>
<gene>
    <name evidence="4" type="ORF">BCL32_6122</name>
</gene>
<dbReference type="PANTHER" id="PTHR30332">
    <property type="entry name" value="PROBABLE GENERAL SECRETION PATHWAY PROTEIN D"/>
    <property type="match status" value="1"/>
</dbReference>
<dbReference type="InterPro" id="IPR007055">
    <property type="entry name" value="BON_dom"/>
</dbReference>
<comment type="similarity">
    <text evidence="1">Belongs to the bacterial secretin family.</text>
</comment>
<feature type="signal peptide" evidence="2">
    <location>
        <begin position="1"/>
        <end position="30"/>
    </location>
</feature>
<feature type="chain" id="PRO_5022229074" evidence="2">
    <location>
        <begin position="31"/>
        <end position="492"/>
    </location>
</feature>
<evidence type="ECO:0000256" key="2">
    <source>
        <dbReference type="SAM" id="SignalP"/>
    </source>
</evidence>
<evidence type="ECO:0000259" key="3">
    <source>
        <dbReference type="PROSITE" id="PS50914"/>
    </source>
</evidence>
<dbReference type="EMBL" id="VISO01000003">
    <property type="protein sequence ID" value="TVZ65789.1"/>
    <property type="molecule type" value="Genomic_DNA"/>
</dbReference>
<dbReference type="GO" id="GO:0009306">
    <property type="term" value="P:protein secretion"/>
    <property type="evidence" value="ECO:0007669"/>
    <property type="project" value="InterPro"/>
</dbReference>
<evidence type="ECO:0000313" key="5">
    <source>
        <dbReference type="Proteomes" id="UP000319824"/>
    </source>
</evidence>
<evidence type="ECO:0000256" key="1">
    <source>
        <dbReference type="RuleBase" id="RU004003"/>
    </source>
</evidence>
<evidence type="ECO:0000313" key="4">
    <source>
        <dbReference type="EMBL" id="TVZ65789.1"/>
    </source>
</evidence>
<name>A0A559STV5_9HYPH</name>
<dbReference type="AlphaFoldDB" id="A0A559STV5"/>
<dbReference type="InterPro" id="IPR004846">
    <property type="entry name" value="T2SS/T3SS_dom"/>
</dbReference>
<organism evidence="4 5">
    <name type="scientific">Rhizobium mongolense USDA 1844</name>
    <dbReference type="NCBI Taxonomy" id="1079460"/>
    <lineage>
        <taxon>Bacteria</taxon>
        <taxon>Pseudomonadati</taxon>
        <taxon>Pseudomonadota</taxon>
        <taxon>Alphaproteobacteria</taxon>
        <taxon>Hyphomicrobiales</taxon>
        <taxon>Rhizobiaceae</taxon>
        <taxon>Rhizobium/Agrobacterium group</taxon>
        <taxon>Rhizobium</taxon>
    </lineage>
</organism>
<dbReference type="Pfam" id="PF00263">
    <property type="entry name" value="Secretin"/>
    <property type="match status" value="1"/>
</dbReference>
<dbReference type="InterPro" id="IPR032789">
    <property type="entry name" value="T2SS-T3SS_pil_N"/>
</dbReference>
<reference evidence="4 5" key="1">
    <citation type="submission" date="2019-06" db="EMBL/GenBank/DDBJ databases">
        <title>Pac Bio to generate improved reference genome sequences for organisms with transposon mutant libraries (support for FEBA project).</title>
        <authorList>
            <person name="Blow M."/>
        </authorList>
    </citation>
    <scope>NUCLEOTIDE SEQUENCE [LARGE SCALE GENOMIC DNA]</scope>
    <source>
        <strain evidence="4 5">USDA 1844</strain>
    </source>
</reference>
<feature type="domain" description="BON" evidence="3">
    <location>
        <begin position="112"/>
        <end position="183"/>
    </location>
</feature>
<dbReference type="Proteomes" id="UP000319824">
    <property type="component" value="Unassembled WGS sequence"/>
</dbReference>
<dbReference type="PRINTS" id="PR01032">
    <property type="entry name" value="PHAGEIV"/>
</dbReference>
<dbReference type="Pfam" id="PF04972">
    <property type="entry name" value="BON"/>
    <property type="match status" value="1"/>
</dbReference>
<dbReference type="PRINTS" id="PR00811">
    <property type="entry name" value="BCTERIALGSPD"/>
</dbReference>
<dbReference type="InterPro" id="IPR050810">
    <property type="entry name" value="Bact_Secretion_Sys_Channel"/>
</dbReference>
<dbReference type="GO" id="GO:0015627">
    <property type="term" value="C:type II protein secretion system complex"/>
    <property type="evidence" value="ECO:0007669"/>
    <property type="project" value="TreeGrafter"/>
</dbReference>
<dbReference type="Pfam" id="PF13629">
    <property type="entry name" value="T2SS-T3SS_pil_N"/>
    <property type="match status" value="1"/>
</dbReference>
<sequence length="492" mass="51137">MGLESEKRKASLAGAAVMLVVLAAVPQPVAAGSDAVVTIRNGNSDDHRHLKLGLNKALVVDLPESAHDILVADPTVADAVIRSANRIYLFGKSVGQTNIIVFGPDSVPALTLDITVERDVARLEANLNRFIQDAAITVEIVSDNIVLTGTVRSALDATRAVDLATAFLKGGEATTRSETATSSGGGQGSVALFAEARQTSQIVNLLQIQGEDQVTLKVTVAEIRRDILKQIGFDHVVSGSNGVAVAQLGSSSSDASTATTGGGLAALFKGSLGGYDLSVYLNALEQAKVVKSLAEPTLTAISGQAASFSSGGQALYSTTDDDGNTTYTAYDYGIDLAFKPVVLSAGRISLEISAKVSEPTTSVSGSVPTYQKRSAKTSIEIPSGGSLVLGGLLQNNVSQTTNGTPGLSKFPVIGALFRQKTNEIVESEIVIIATAYLVRPVGQANLSQPADNFSPADDAEAFFLNRVNKIYGNNGNDASPGRYQGSVGFIYK</sequence>
<dbReference type="PROSITE" id="PS50914">
    <property type="entry name" value="BON"/>
    <property type="match status" value="1"/>
</dbReference>
<keyword evidence="2" id="KW-0732">Signal</keyword>
<accession>A0A559STV5</accession>
<protein>
    <submittedName>
        <fullName evidence="4">Pilus assembly protein CpaC</fullName>
    </submittedName>
</protein>